<comment type="function">
    <text evidence="1">Involved in the modulation of the specificity of the ClpAP-mediated ATP-dependent protein degradation.</text>
</comment>
<dbReference type="PANTHER" id="PTHR33473">
    <property type="entry name" value="ATP-DEPENDENT CLP PROTEASE ADAPTER PROTEIN CLPS1, CHLOROPLASTIC"/>
    <property type="match status" value="1"/>
</dbReference>
<sequence>MLPNTASCSPDRAAVHPAGGAGGVPCCARDATGGGDAAAVGGDPGWSGVPVPRFPGSGGTMGGMAAPQVAPVETPDTDEVPAADRPWVTIVWDDPVNLMTYVTWVFQKLFGYSREKAEQLMLDVHHKGKAVVSSGARERMEHDASQLHAYGLWATVDRS</sequence>
<dbReference type="SUPFAM" id="SSF54736">
    <property type="entry name" value="ClpS-like"/>
    <property type="match status" value="1"/>
</dbReference>
<gene>
    <name evidence="1" type="primary">clpS</name>
    <name evidence="4" type="ORF">Van01_01360</name>
</gene>
<dbReference type="InterPro" id="IPR022935">
    <property type="entry name" value="ClpS"/>
</dbReference>
<dbReference type="NCBIfam" id="NF000668">
    <property type="entry name" value="PRK00033.1-1"/>
    <property type="match status" value="1"/>
</dbReference>
<evidence type="ECO:0000313" key="5">
    <source>
        <dbReference type="Proteomes" id="UP000647017"/>
    </source>
</evidence>
<dbReference type="Gene3D" id="3.30.1390.10">
    <property type="match status" value="1"/>
</dbReference>
<feature type="domain" description="Adaptor protein ClpS core" evidence="3">
    <location>
        <begin position="84"/>
        <end position="155"/>
    </location>
</feature>
<comment type="caution">
    <text evidence="4">The sequence shown here is derived from an EMBL/GenBank/DDBJ whole genome shotgun (WGS) entry which is preliminary data.</text>
</comment>
<comment type="similarity">
    <text evidence="1">Belongs to the ClpS family.</text>
</comment>
<proteinExistence type="inferred from homology"/>
<dbReference type="PANTHER" id="PTHR33473:SF19">
    <property type="entry name" value="ATP-DEPENDENT CLP PROTEASE ADAPTER PROTEIN CLPS"/>
    <property type="match status" value="1"/>
</dbReference>
<reference evidence="4 5" key="1">
    <citation type="submission" date="2021-01" db="EMBL/GenBank/DDBJ databases">
        <title>Whole genome shotgun sequence of Verrucosispora andamanensis NBRC 109075.</title>
        <authorList>
            <person name="Komaki H."/>
            <person name="Tamura T."/>
        </authorList>
    </citation>
    <scope>NUCLEOTIDE SEQUENCE [LARGE SCALE GENOMIC DNA]</scope>
    <source>
        <strain evidence="4 5">NBRC 109075</strain>
    </source>
</reference>
<feature type="region of interest" description="Disordered" evidence="2">
    <location>
        <begin position="38"/>
        <end position="80"/>
    </location>
</feature>
<dbReference type="InterPro" id="IPR014719">
    <property type="entry name" value="Ribosomal_bL12_C/ClpS-like"/>
</dbReference>
<organism evidence="4 5">
    <name type="scientific">Micromonospora andamanensis</name>
    <dbReference type="NCBI Taxonomy" id="1287068"/>
    <lineage>
        <taxon>Bacteria</taxon>
        <taxon>Bacillati</taxon>
        <taxon>Actinomycetota</taxon>
        <taxon>Actinomycetes</taxon>
        <taxon>Micromonosporales</taxon>
        <taxon>Micromonosporaceae</taxon>
        <taxon>Micromonospora</taxon>
    </lineage>
</organism>
<dbReference type="Proteomes" id="UP000647017">
    <property type="component" value="Unassembled WGS sequence"/>
</dbReference>
<evidence type="ECO:0000256" key="2">
    <source>
        <dbReference type="SAM" id="MobiDB-lite"/>
    </source>
</evidence>
<dbReference type="InterPro" id="IPR003769">
    <property type="entry name" value="ClpS_core"/>
</dbReference>
<evidence type="ECO:0000313" key="4">
    <source>
        <dbReference type="EMBL" id="GIJ06922.1"/>
    </source>
</evidence>
<dbReference type="EMBL" id="BOOZ01000002">
    <property type="protein sequence ID" value="GIJ06922.1"/>
    <property type="molecule type" value="Genomic_DNA"/>
</dbReference>
<evidence type="ECO:0000259" key="3">
    <source>
        <dbReference type="Pfam" id="PF02617"/>
    </source>
</evidence>
<evidence type="ECO:0000256" key="1">
    <source>
        <dbReference type="HAMAP-Rule" id="MF_00302"/>
    </source>
</evidence>
<dbReference type="HAMAP" id="MF_00302">
    <property type="entry name" value="ClpS"/>
    <property type="match status" value="1"/>
</dbReference>
<name>A0ABQ4HMQ3_9ACTN</name>
<keyword evidence="5" id="KW-1185">Reference proteome</keyword>
<dbReference type="Pfam" id="PF02617">
    <property type="entry name" value="ClpS"/>
    <property type="match status" value="1"/>
</dbReference>
<protein>
    <recommendedName>
        <fullName evidence="1">ATP-dependent Clp protease adapter protein ClpS</fullName>
    </recommendedName>
</protein>
<accession>A0ABQ4HMQ3</accession>
<comment type="subunit">
    <text evidence="1">Binds to the N-terminal domain of the chaperone ClpA.</text>
</comment>